<organism evidence="3 4">
    <name type="scientific">Scheffersomyces spartinae</name>
    <dbReference type="NCBI Taxonomy" id="45513"/>
    <lineage>
        <taxon>Eukaryota</taxon>
        <taxon>Fungi</taxon>
        <taxon>Dikarya</taxon>
        <taxon>Ascomycota</taxon>
        <taxon>Saccharomycotina</taxon>
        <taxon>Pichiomycetes</taxon>
        <taxon>Debaryomycetaceae</taxon>
        <taxon>Scheffersomyces</taxon>
    </lineage>
</organism>
<feature type="transmembrane region" description="Helical" evidence="2">
    <location>
        <begin position="90"/>
        <end position="110"/>
    </location>
</feature>
<accession>A0A9P7VBL3</accession>
<evidence type="ECO:0000256" key="1">
    <source>
        <dbReference type="SAM" id="MobiDB-lite"/>
    </source>
</evidence>
<keyword evidence="4" id="KW-1185">Reference proteome</keyword>
<keyword evidence="2" id="KW-1133">Transmembrane helix</keyword>
<sequence>MYPYQSGYAAVPEDLESQLEKGESRNDTPNDGKGFEQYAPPHYPPPHLCQRPFLPLFNPPHAVHFYPSPYVFEGYMNTYHSPPSPRRSKILSVLLTLATIGGIFLAGFNYGRYYESEIFDDDFYGDDDYNDHGIKYYDHPQFREIEEIDHPPHGHPYYPLEPDHDNRPPGRPSAFYWVIPSEEHHGEEDPSDGGESPDHEDDSEYDQEQDDTFDLRQISKGLV</sequence>
<keyword evidence="2" id="KW-0472">Membrane</keyword>
<dbReference type="Proteomes" id="UP000790833">
    <property type="component" value="Unassembled WGS sequence"/>
</dbReference>
<feature type="region of interest" description="Disordered" evidence="1">
    <location>
        <begin position="147"/>
        <end position="223"/>
    </location>
</feature>
<evidence type="ECO:0000313" key="3">
    <source>
        <dbReference type="EMBL" id="KAG7194907.1"/>
    </source>
</evidence>
<gene>
    <name evidence="3" type="ORF">KQ657_004015</name>
</gene>
<protein>
    <submittedName>
        <fullName evidence="3">Uncharacterized protein</fullName>
    </submittedName>
</protein>
<feature type="region of interest" description="Disordered" evidence="1">
    <location>
        <begin position="18"/>
        <end position="41"/>
    </location>
</feature>
<comment type="caution">
    <text evidence="3">The sequence shown here is derived from an EMBL/GenBank/DDBJ whole genome shotgun (WGS) entry which is preliminary data.</text>
</comment>
<dbReference type="EMBL" id="JAHMUF010000005">
    <property type="protein sequence ID" value="KAG7194907.1"/>
    <property type="molecule type" value="Genomic_DNA"/>
</dbReference>
<evidence type="ECO:0000256" key="2">
    <source>
        <dbReference type="SAM" id="Phobius"/>
    </source>
</evidence>
<proteinExistence type="predicted"/>
<dbReference type="RefSeq" id="XP_043050454.1">
    <property type="nucleotide sequence ID" value="XM_043194703.1"/>
</dbReference>
<feature type="compositionally biased region" description="Acidic residues" evidence="1">
    <location>
        <begin position="198"/>
        <end position="212"/>
    </location>
</feature>
<dbReference type="AlphaFoldDB" id="A0A9P7VBL3"/>
<name>A0A9P7VBL3_9ASCO</name>
<feature type="compositionally biased region" description="Basic and acidic residues" evidence="1">
    <location>
        <begin position="18"/>
        <end position="34"/>
    </location>
</feature>
<dbReference type="GeneID" id="66117389"/>
<keyword evidence="2" id="KW-0812">Transmembrane</keyword>
<evidence type="ECO:0000313" key="4">
    <source>
        <dbReference type="Proteomes" id="UP000790833"/>
    </source>
</evidence>
<reference evidence="3" key="1">
    <citation type="submission" date="2021-03" db="EMBL/GenBank/DDBJ databases">
        <authorList>
            <person name="Palmer J.M."/>
        </authorList>
    </citation>
    <scope>NUCLEOTIDE SEQUENCE</scope>
    <source>
        <strain evidence="3">ARV_011</strain>
    </source>
</reference>